<protein>
    <submittedName>
        <fullName evidence="2">Helix-turn-helix transcriptional regulator</fullName>
    </submittedName>
</protein>
<accession>A0A5D0GL85</accession>
<dbReference type="RefSeq" id="WP_148453414.1">
    <property type="nucleotide sequence ID" value="NZ_VSFC01000019.1"/>
</dbReference>
<dbReference type="SUPFAM" id="SSF159941">
    <property type="entry name" value="MM3350-like"/>
    <property type="match status" value="1"/>
</dbReference>
<name>A0A5D0GL85_9FLAO</name>
<dbReference type="GO" id="GO:0003677">
    <property type="term" value="F:DNA binding"/>
    <property type="evidence" value="ECO:0007669"/>
    <property type="project" value="InterPro"/>
</dbReference>
<dbReference type="SUPFAM" id="SSF47413">
    <property type="entry name" value="lambda repressor-like DNA-binding domains"/>
    <property type="match status" value="1"/>
</dbReference>
<dbReference type="InterPro" id="IPR001387">
    <property type="entry name" value="Cro/C1-type_HTH"/>
</dbReference>
<dbReference type="EMBL" id="VSFC01000019">
    <property type="protein sequence ID" value="TYA58262.1"/>
    <property type="molecule type" value="Genomic_DNA"/>
</dbReference>
<reference evidence="2 3" key="1">
    <citation type="submission" date="2019-08" db="EMBL/GenBank/DDBJ databases">
        <title>Formosa sediminis sp. nov., isolated from marine sediment.</title>
        <authorList>
            <person name="Cao W.R."/>
        </authorList>
    </citation>
    <scope>NUCLEOTIDE SEQUENCE [LARGE SCALE GENOMIC DNA]</scope>
    <source>
        <strain evidence="2 3">1494</strain>
    </source>
</reference>
<evidence type="ECO:0000313" key="2">
    <source>
        <dbReference type="EMBL" id="TYA58262.1"/>
    </source>
</evidence>
<dbReference type="Proteomes" id="UP000324550">
    <property type="component" value="Unassembled WGS sequence"/>
</dbReference>
<gene>
    <name evidence="2" type="ORF">FVF61_03545</name>
</gene>
<dbReference type="PROSITE" id="PS50943">
    <property type="entry name" value="HTH_CROC1"/>
    <property type="match status" value="1"/>
</dbReference>
<dbReference type="AlphaFoldDB" id="A0A5D0GL85"/>
<dbReference type="InterPro" id="IPR024047">
    <property type="entry name" value="MM3350-like_sf"/>
</dbReference>
<proteinExistence type="predicted"/>
<evidence type="ECO:0000259" key="1">
    <source>
        <dbReference type="PROSITE" id="PS50943"/>
    </source>
</evidence>
<organism evidence="2 3">
    <name type="scientific">Formosa maritima</name>
    <dbReference type="NCBI Taxonomy" id="2592046"/>
    <lineage>
        <taxon>Bacteria</taxon>
        <taxon>Pseudomonadati</taxon>
        <taxon>Bacteroidota</taxon>
        <taxon>Flavobacteriia</taxon>
        <taxon>Flavobacteriales</taxon>
        <taxon>Flavobacteriaceae</taxon>
        <taxon>Formosa</taxon>
    </lineage>
</organism>
<sequence length="288" mass="34061">MKKYTSIGALLIDFRKYTIMSQAELAAKFDVDIRTIIRWEKNETLLKPDKEEEMVDITFIPYQVIRNLNAPVSIPVFYDFNIRKYSLSSLSKDLPDPNWIKNIHSKTNRIRTIKYDSDLNDILRCTQLQPHIPKPISKELIIKASEILSELNLIIFDTSGYYSGHCVFFPLTKRFYNKIKKRQIKEEDITIEDLIDYKKSKSPVFYAYDINSDCNENFLYIAASILEFLKKFKRKYTYAAYTSRNDTYDINKALGLNIIWEDKELQKEIKSIAPPRLYEGNFKYFLEK</sequence>
<comment type="caution">
    <text evidence="2">The sequence shown here is derived from an EMBL/GenBank/DDBJ whole genome shotgun (WGS) entry which is preliminary data.</text>
</comment>
<dbReference type="OrthoDB" id="1410291at2"/>
<evidence type="ECO:0000313" key="3">
    <source>
        <dbReference type="Proteomes" id="UP000324550"/>
    </source>
</evidence>
<feature type="domain" description="HTH cro/C1-type" evidence="1">
    <location>
        <begin position="11"/>
        <end position="65"/>
    </location>
</feature>
<keyword evidence="3" id="KW-1185">Reference proteome</keyword>
<dbReference type="CDD" id="cd00093">
    <property type="entry name" value="HTH_XRE"/>
    <property type="match status" value="1"/>
</dbReference>
<dbReference type="Gene3D" id="1.10.260.40">
    <property type="entry name" value="lambda repressor-like DNA-binding domains"/>
    <property type="match status" value="1"/>
</dbReference>
<dbReference type="InterPro" id="IPR010982">
    <property type="entry name" value="Lambda_DNA-bd_dom_sf"/>
</dbReference>